<feature type="compositionally biased region" description="Basic and acidic residues" evidence="1">
    <location>
        <begin position="279"/>
        <end position="290"/>
    </location>
</feature>
<feature type="compositionally biased region" description="Pro residues" evidence="1">
    <location>
        <begin position="185"/>
        <end position="201"/>
    </location>
</feature>
<reference evidence="2" key="2">
    <citation type="submission" date="2023-05" db="EMBL/GenBank/DDBJ databases">
        <authorList>
            <consortium name="Lawrence Berkeley National Laboratory"/>
            <person name="Steindorff A."/>
            <person name="Hensen N."/>
            <person name="Bonometti L."/>
            <person name="Westerberg I."/>
            <person name="Brannstrom I.O."/>
            <person name="Guillou S."/>
            <person name="Cros-Aarteil S."/>
            <person name="Calhoun S."/>
            <person name="Haridas S."/>
            <person name="Kuo A."/>
            <person name="Mondo S."/>
            <person name="Pangilinan J."/>
            <person name="Riley R."/>
            <person name="Labutti K."/>
            <person name="Andreopoulos B."/>
            <person name="Lipzen A."/>
            <person name="Chen C."/>
            <person name="Yanf M."/>
            <person name="Daum C."/>
            <person name="Ng V."/>
            <person name="Clum A."/>
            <person name="Ohm R."/>
            <person name="Martin F."/>
            <person name="Silar P."/>
            <person name="Natvig D."/>
            <person name="Lalanne C."/>
            <person name="Gautier V."/>
            <person name="Ament-Velasquez S.L."/>
            <person name="Kruys A."/>
            <person name="Hutchinson M.I."/>
            <person name="Powell A.J."/>
            <person name="Barry K."/>
            <person name="Miller A.N."/>
            <person name="Grigoriev I.V."/>
            <person name="Debuchy R."/>
            <person name="Gladieux P."/>
            <person name="Thoren M.H."/>
            <person name="Johannesson H."/>
        </authorList>
    </citation>
    <scope>NUCLEOTIDE SEQUENCE</scope>
    <source>
        <strain evidence="2">CBS 123565</strain>
    </source>
</reference>
<dbReference type="EMBL" id="MU853415">
    <property type="protein sequence ID" value="KAK4132778.1"/>
    <property type="molecule type" value="Genomic_DNA"/>
</dbReference>
<comment type="caution">
    <text evidence="2">The sequence shown here is derived from an EMBL/GenBank/DDBJ whole genome shotgun (WGS) entry which is preliminary data.</text>
</comment>
<feature type="region of interest" description="Disordered" evidence="1">
    <location>
        <begin position="1"/>
        <end position="35"/>
    </location>
</feature>
<evidence type="ECO:0000313" key="3">
    <source>
        <dbReference type="Proteomes" id="UP001304895"/>
    </source>
</evidence>
<accession>A0AAN6UH91</accession>
<feature type="region of interest" description="Disordered" evidence="1">
    <location>
        <begin position="59"/>
        <end position="244"/>
    </location>
</feature>
<name>A0AAN6UH91_9PEZI</name>
<organism evidence="2 3">
    <name type="scientific">Trichocladium antarcticum</name>
    <dbReference type="NCBI Taxonomy" id="1450529"/>
    <lineage>
        <taxon>Eukaryota</taxon>
        <taxon>Fungi</taxon>
        <taxon>Dikarya</taxon>
        <taxon>Ascomycota</taxon>
        <taxon>Pezizomycotina</taxon>
        <taxon>Sordariomycetes</taxon>
        <taxon>Sordariomycetidae</taxon>
        <taxon>Sordariales</taxon>
        <taxon>Chaetomiaceae</taxon>
        <taxon>Trichocladium</taxon>
    </lineage>
</organism>
<reference evidence="2" key="1">
    <citation type="journal article" date="2023" name="Mol. Phylogenet. Evol.">
        <title>Genome-scale phylogeny and comparative genomics of the fungal order Sordariales.</title>
        <authorList>
            <person name="Hensen N."/>
            <person name="Bonometti L."/>
            <person name="Westerberg I."/>
            <person name="Brannstrom I.O."/>
            <person name="Guillou S."/>
            <person name="Cros-Aarteil S."/>
            <person name="Calhoun S."/>
            <person name="Haridas S."/>
            <person name="Kuo A."/>
            <person name="Mondo S."/>
            <person name="Pangilinan J."/>
            <person name="Riley R."/>
            <person name="LaButti K."/>
            <person name="Andreopoulos B."/>
            <person name="Lipzen A."/>
            <person name="Chen C."/>
            <person name="Yan M."/>
            <person name="Daum C."/>
            <person name="Ng V."/>
            <person name="Clum A."/>
            <person name="Steindorff A."/>
            <person name="Ohm R.A."/>
            <person name="Martin F."/>
            <person name="Silar P."/>
            <person name="Natvig D.O."/>
            <person name="Lalanne C."/>
            <person name="Gautier V."/>
            <person name="Ament-Velasquez S.L."/>
            <person name="Kruys A."/>
            <person name="Hutchinson M.I."/>
            <person name="Powell A.J."/>
            <person name="Barry K."/>
            <person name="Miller A.N."/>
            <person name="Grigoriev I.V."/>
            <person name="Debuchy R."/>
            <person name="Gladieux P."/>
            <person name="Hiltunen Thoren M."/>
            <person name="Johannesson H."/>
        </authorList>
    </citation>
    <scope>NUCLEOTIDE SEQUENCE</scope>
    <source>
        <strain evidence="2">CBS 123565</strain>
    </source>
</reference>
<feature type="compositionally biased region" description="Polar residues" evidence="1">
    <location>
        <begin position="81"/>
        <end position="97"/>
    </location>
</feature>
<feature type="compositionally biased region" description="Basic and acidic residues" evidence="1">
    <location>
        <begin position="227"/>
        <end position="244"/>
    </location>
</feature>
<keyword evidence="3" id="KW-1185">Reference proteome</keyword>
<feature type="compositionally biased region" description="Low complexity" evidence="1">
    <location>
        <begin position="139"/>
        <end position="151"/>
    </location>
</feature>
<evidence type="ECO:0000313" key="2">
    <source>
        <dbReference type="EMBL" id="KAK4132778.1"/>
    </source>
</evidence>
<gene>
    <name evidence="2" type="ORF">BT67DRAFT_443468</name>
</gene>
<feature type="compositionally biased region" description="Low complexity" evidence="1">
    <location>
        <begin position="21"/>
        <end position="32"/>
    </location>
</feature>
<feature type="region of interest" description="Disordered" evidence="1">
    <location>
        <begin position="271"/>
        <end position="290"/>
    </location>
</feature>
<feature type="compositionally biased region" description="Polar residues" evidence="1">
    <location>
        <begin position="59"/>
        <end position="74"/>
    </location>
</feature>
<dbReference type="AlphaFoldDB" id="A0AAN6UH91"/>
<feature type="compositionally biased region" description="Polar residues" evidence="1">
    <location>
        <begin position="157"/>
        <end position="177"/>
    </location>
</feature>
<dbReference type="Proteomes" id="UP001304895">
    <property type="component" value="Unassembled WGS sequence"/>
</dbReference>
<protein>
    <submittedName>
        <fullName evidence="2">Uncharacterized protein</fullName>
    </submittedName>
</protein>
<sequence length="312" mass="34005">MWPTPCDSGQAPSDDSWLLVSPSSTASEAEPPYVLSTDPYCFVSRANDGIADPYYFITHRSSASVPRGSNTASSDTRRHPSLSTTAQPAHPANSGQRPDTAPRPGHSPRHNSPRQEHSPPRATVPSPHYVPRHRRGDASTSSGSSNLTTNTDRSLARTATTTDQPSHALSSLNTTWGSRSNSDPNPDPRPQPRPEALPPIWSPRLNFPDDTGARPRPSDASPGGTEPQRRREVSSSRRRADDHLAGAGFSVAGVRRVSEFYEGLRRERDAAEWDGDPIEPEREGGRLAPRSRREDIDLVLGREMARYGRGSG</sequence>
<evidence type="ECO:0000256" key="1">
    <source>
        <dbReference type="SAM" id="MobiDB-lite"/>
    </source>
</evidence>
<proteinExistence type="predicted"/>